<dbReference type="InParanoid" id="F0YH01"/>
<keyword evidence="4" id="KW-0539">Nucleus</keyword>
<organism evidence="8">
    <name type="scientific">Aureococcus anophagefferens</name>
    <name type="common">Harmful bloom alga</name>
    <dbReference type="NCBI Taxonomy" id="44056"/>
    <lineage>
        <taxon>Eukaryota</taxon>
        <taxon>Sar</taxon>
        <taxon>Stramenopiles</taxon>
        <taxon>Ochrophyta</taxon>
        <taxon>Pelagophyceae</taxon>
        <taxon>Pelagomonadales</taxon>
        <taxon>Pelagomonadaceae</taxon>
        <taxon>Aureococcus</taxon>
    </lineage>
</organism>
<keyword evidence="3" id="KW-0677">Repeat</keyword>
<accession>F0YH01</accession>
<keyword evidence="8" id="KW-1185">Reference proteome</keyword>
<evidence type="ECO:0000256" key="4">
    <source>
        <dbReference type="ARBA" id="ARBA00023242"/>
    </source>
</evidence>
<dbReference type="GeneID" id="20222620"/>
<dbReference type="FunFam" id="3.80.10.10:FF:000026">
    <property type="entry name" value="U2 small nuclear ribonucleoprotein A"/>
    <property type="match status" value="1"/>
</dbReference>
<dbReference type="KEGG" id="aaf:AURANDRAFT_5859"/>
<dbReference type="OrthoDB" id="433501at2759"/>
<dbReference type="RefSeq" id="XP_009039731.1">
    <property type="nucleotide sequence ID" value="XM_009041483.1"/>
</dbReference>
<proteinExistence type="inferred from homology"/>
<dbReference type="GO" id="GO:0005686">
    <property type="term" value="C:U2 snRNP"/>
    <property type="evidence" value="ECO:0007669"/>
    <property type="project" value="TreeGrafter"/>
</dbReference>
<dbReference type="InterPro" id="IPR032675">
    <property type="entry name" value="LRR_dom_sf"/>
</dbReference>
<evidence type="ECO:0000256" key="2">
    <source>
        <dbReference type="ARBA" id="ARBA00022614"/>
    </source>
</evidence>
<dbReference type="PANTHER" id="PTHR10552:SF6">
    <property type="entry name" value="U2 SMALL NUCLEAR RIBONUCLEOPROTEIN A"/>
    <property type="match status" value="1"/>
</dbReference>
<dbReference type="GO" id="GO:0030620">
    <property type="term" value="F:U2 snRNA binding"/>
    <property type="evidence" value="ECO:0007669"/>
    <property type="project" value="InterPro"/>
</dbReference>
<dbReference type="PROSITE" id="PS51450">
    <property type="entry name" value="LRR"/>
    <property type="match status" value="1"/>
</dbReference>
<dbReference type="Gene3D" id="3.80.10.10">
    <property type="entry name" value="Ribonuclease Inhibitor"/>
    <property type="match status" value="1"/>
</dbReference>
<comment type="similarity">
    <text evidence="5">Belongs to the U2 small nuclear ribonucleoprotein A family.</text>
</comment>
<evidence type="ECO:0000313" key="8">
    <source>
        <dbReference type="Proteomes" id="UP000002729"/>
    </source>
</evidence>
<dbReference type="SUPFAM" id="SSF52058">
    <property type="entry name" value="L domain-like"/>
    <property type="match status" value="1"/>
</dbReference>
<gene>
    <name evidence="7" type="ORF">AURANDRAFT_5859</name>
</gene>
<dbReference type="GO" id="GO:0000398">
    <property type="term" value="P:mRNA splicing, via spliceosome"/>
    <property type="evidence" value="ECO:0007669"/>
    <property type="project" value="InterPro"/>
</dbReference>
<protein>
    <recommendedName>
        <fullName evidence="9">U2A'/phosphoprotein 32 family A C-terminal domain-containing protein</fullName>
    </recommendedName>
</protein>
<reference evidence="7 8" key="1">
    <citation type="journal article" date="2011" name="Proc. Natl. Acad. Sci. U.S.A.">
        <title>Niche of harmful alga Aureococcus anophagefferens revealed through ecogenomics.</title>
        <authorList>
            <person name="Gobler C.J."/>
            <person name="Berry D.L."/>
            <person name="Dyhrman S.T."/>
            <person name="Wilhelm S.W."/>
            <person name="Salamov A."/>
            <person name="Lobanov A.V."/>
            <person name="Zhang Y."/>
            <person name="Collier J.L."/>
            <person name="Wurch L.L."/>
            <person name="Kustka A.B."/>
            <person name="Dill B.D."/>
            <person name="Shah M."/>
            <person name="VerBerkmoes N.C."/>
            <person name="Kuo A."/>
            <person name="Terry A."/>
            <person name="Pangilinan J."/>
            <person name="Lindquist E.A."/>
            <person name="Lucas S."/>
            <person name="Paulsen I.T."/>
            <person name="Hattenrath-Lehmann T.K."/>
            <person name="Talmage S.C."/>
            <person name="Walker E.A."/>
            <person name="Koch F."/>
            <person name="Burson A.M."/>
            <person name="Marcoval M.A."/>
            <person name="Tang Y.Z."/>
            <person name="Lecleir G.R."/>
            <person name="Coyne K.J."/>
            <person name="Berg G.M."/>
            <person name="Bertrand E.M."/>
            <person name="Saito M.A."/>
            <person name="Gladyshev V.N."/>
            <person name="Grigoriev I.V."/>
        </authorList>
    </citation>
    <scope>NUCLEOTIDE SEQUENCE [LARGE SCALE GENOMIC DNA]</scope>
    <source>
        <strain evidence="8">CCMP 1984</strain>
    </source>
</reference>
<evidence type="ECO:0000256" key="1">
    <source>
        <dbReference type="ARBA" id="ARBA00004123"/>
    </source>
</evidence>
<feature type="compositionally biased region" description="Pro residues" evidence="6">
    <location>
        <begin position="176"/>
        <end position="193"/>
    </location>
</feature>
<evidence type="ECO:0000313" key="7">
    <source>
        <dbReference type="EMBL" id="EGB05600.1"/>
    </source>
</evidence>
<keyword evidence="2" id="KW-0433">Leucine-rich repeat</keyword>
<dbReference type="Proteomes" id="UP000002729">
    <property type="component" value="Unassembled WGS sequence"/>
</dbReference>
<dbReference type="FunCoup" id="F0YH01">
    <property type="interactions" value="612"/>
</dbReference>
<sequence>MRFAAELVAHAAQRMNPLGEREISLRGYKIAAIENTGTLKDGYDCVDLSDNEIKTLGNFAPSPRLGTLFLNNNRVSRVDGDLGAQLPNLHTLMLTRNAIEDLEGLGALASCTKLSLLSCAENPVTRCAHYRSYLVAKIPTLKVLDFKKVKPQERVDAKKLFPEGQPPTVDLRAMAPKPPPRVPGGAPPPPPGRPAGLGNLTDDQKAAIRAAVAAASTPEEVDELERQLRAGIIPG</sequence>
<name>F0YH01_AURAN</name>
<dbReference type="EMBL" id="GL833140">
    <property type="protein sequence ID" value="EGB05600.1"/>
    <property type="molecule type" value="Genomic_DNA"/>
</dbReference>
<dbReference type="InterPro" id="IPR044640">
    <property type="entry name" value="RU2A"/>
</dbReference>
<dbReference type="Pfam" id="PF14580">
    <property type="entry name" value="LRR_9"/>
    <property type="match status" value="1"/>
</dbReference>
<dbReference type="OMA" id="PNYREYM"/>
<evidence type="ECO:0000256" key="3">
    <source>
        <dbReference type="ARBA" id="ARBA00022737"/>
    </source>
</evidence>
<dbReference type="PANTHER" id="PTHR10552">
    <property type="entry name" value="U2 SMALL NUCLEAR RIBONUCLEOPROTEIN A"/>
    <property type="match status" value="1"/>
</dbReference>
<feature type="non-terminal residue" evidence="7">
    <location>
        <position position="235"/>
    </location>
</feature>
<evidence type="ECO:0008006" key="9">
    <source>
        <dbReference type="Google" id="ProtNLM"/>
    </source>
</evidence>
<comment type="subcellular location">
    <subcellularLocation>
        <location evidence="1">Nucleus</location>
    </subcellularLocation>
</comment>
<dbReference type="AlphaFoldDB" id="F0YH01"/>
<evidence type="ECO:0000256" key="6">
    <source>
        <dbReference type="SAM" id="MobiDB-lite"/>
    </source>
</evidence>
<evidence type="ECO:0000256" key="5">
    <source>
        <dbReference type="ARBA" id="ARBA00024196"/>
    </source>
</evidence>
<dbReference type="InterPro" id="IPR001611">
    <property type="entry name" value="Leu-rich_rpt"/>
</dbReference>
<dbReference type="eggNOG" id="KOG1644">
    <property type="taxonomic scope" value="Eukaryota"/>
</dbReference>
<feature type="region of interest" description="Disordered" evidence="6">
    <location>
        <begin position="161"/>
        <end position="202"/>
    </location>
</feature>